<dbReference type="EMBL" id="GGEC01063674">
    <property type="protein sequence ID" value="MBX44158.1"/>
    <property type="molecule type" value="Transcribed_RNA"/>
</dbReference>
<accession>A0A2P2NNR8</accession>
<organism evidence="1">
    <name type="scientific">Rhizophora mucronata</name>
    <name type="common">Asiatic mangrove</name>
    <dbReference type="NCBI Taxonomy" id="61149"/>
    <lineage>
        <taxon>Eukaryota</taxon>
        <taxon>Viridiplantae</taxon>
        <taxon>Streptophyta</taxon>
        <taxon>Embryophyta</taxon>
        <taxon>Tracheophyta</taxon>
        <taxon>Spermatophyta</taxon>
        <taxon>Magnoliopsida</taxon>
        <taxon>eudicotyledons</taxon>
        <taxon>Gunneridae</taxon>
        <taxon>Pentapetalae</taxon>
        <taxon>rosids</taxon>
        <taxon>fabids</taxon>
        <taxon>Malpighiales</taxon>
        <taxon>Rhizophoraceae</taxon>
        <taxon>Rhizophora</taxon>
    </lineage>
</organism>
<dbReference type="AlphaFoldDB" id="A0A2P2NNR8"/>
<proteinExistence type="predicted"/>
<sequence length="42" mass="4848">MPLSFQLQTFIIMPCFIAGRIFSDFGFNGILYPNICSSTRHY</sequence>
<evidence type="ECO:0000313" key="1">
    <source>
        <dbReference type="EMBL" id="MBX44158.1"/>
    </source>
</evidence>
<name>A0A2P2NNR8_RHIMU</name>
<protein>
    <submittedName>
        <fullName evidence="1">Uncharacterized protein</fullName>
    </submittedName>
</protein>
<reference evidence="1" key="1">
    <citation type="submission" date="2018-02" db="EMBL/GenBank/DDBJ databases">
        <title>Rhizophora mucronata_Transcriptome.</title>
        <authorList>
            <person name="Meera S.P."/>
            <person name="Sreeshan A."/>
            <person name="Augustine A."/>
        </authorList>
    </citation>
    <scope>NUCLEOTIDE SEQUENCE</scope>
    <source>
        <tissue evidence="1">Leaf</tissue>
    </source>
</reference>